<keyword evidence="1" id="KW-0812">Transmembrane</keyword>
<accession>A0ABP8ZBN4</accession>
<dbReference type="PANTHER" id="PTHR20992">
    <property type="entry name" value="AT15442P-RELATED"/>
    <property type="match status" value="1"/>
</dbReference>
<reference evidence="3" key="1">
    <citation type="journal article" date="2019" name="Int. J. Syst. Evol. Microbiol.">
        <title>The Global Catalogue of Microorganisms (GCM) 10K type strain sequencing project: providing services to taxonomists for standard genome sequencing and annotation.</title>
        <authorList>
            <consortium name="The Broad Institute Genomics Platform"/>
            <consortium name="The Broad Institute Genome Sequencing Center for Infectious Disease"/>
            <person name="Wu L."/>
            <person name="Ma J."/>
        </authorList>
    </citation>
    <scope>NUCLEOTIDE SEQUENCE [LARGE SCALE GENOMIC DNA]</scope>
    <source>
        <strain evidence="3">JCM 19015</strain>
    </source>
</reference>
<gene>
    <name evidence="2" type="ORF">GCM10025783_25740</name>
</gene>
<feature type="transmembrane region" description="Helical" evidence="1">
    <location>
        <begin position="175"/>
        <end position="200"/>
    </location>
</feature>
<organism evidence="2 3">
    <name type="scientific">Amnibacterium soli</name>
    <dbReference type="NCBI Taxonomy" id="1282736"/>
    <lineage>
        <taxon>Bacteria</taxon>
        <taxon>Bacillati</taxon>
        <taxon>Actinomycetota</taxon>
        <taxon>Actinomycetes</taxon>
        <taxon>Micrococcales</taxon>
        <taxon>Microbacteriaceae</taxon>
        <taxon>Amnibacterium</taxon>
    </lineage>
</organism>
<sequence length="310" mass="31518">MLHLALVLPAERARAAIDLLARHPGVADVVHLLGAAVAPPGDVVQADVAREAGDELIEALRAHCTAVGGTITVTETDVALGEPIDRAERNAPGEGVDAVIWEQLEQRTDEDAALSGTFLVFLMAATLISSVGLLTDSEVLVVGGMVLGPEFGPLASVAVSIVGRRPRRALRSAGALVVGFPLAIAVTAAAVALLAATFGIPDGYLQGRRPLTSFVSHPDEFSVVVALIAGVAGMVSLTSAKAGALVGVFISVTTIPAAANIGTALVAGRPDDAAGAALQLGVNVVCLLVSAVLTLLVQRALLRRRARRGG</sequence>
<feature type="transmembrane region" description="Helical" evidence="1">
    <location>
        <begin position="273"/>
        <end position="297"/>
    </location>
</feature>
<keyword evidence="1" id="KW-1133">Transmembrane helix</keyword>
<evidence type="ECO:0000313" key="3">
    <source>
        <dbReference type="Proteomes" id="UP001500121"/>
    </source>
</evidence>
<dbReference type="Proteomes" id="UP001500121">
    <property type="component" value="Unassembled WGS sequence"/>
</dbReference>
<dbReference type="RefSeq" id="WP_345481668.1">
    <property type="nucleotide sequence ID" value="NZ_BAABLP010000005.1"/>
</dbReference>
<evidence type="ECO:0000256" key="1">
    <source>
        <dbReference type="SAM" id="Phobius"/>
    </source>
</evidence>
<keyword evidence="1" id="KW-0472">Membrane</keyword>
<protein>
    <submittedName>
        <fullName evidence="2">DUF389 domain-containing protein</fullName>
    </submittedName>
</protein>
<feature type="transmembrane region" description="Helical" evidence="1">
    <location>
        <begin position="244"/>
        <end position="267"/>
    </location>
</feature>
<comment type="caution">
    <text evidence="2">The sequence shown here is derived from an EMBL/GenBank/DDBJ whole genome shotgun (WGS) entry which is preliminary data.</text>
</comment>
<proteinExistence type="predicted"/>
<feature type="transmembrane region" description="Helical" evidence="1">
    <location>
        <begin position="112"/>
        <end position="134"/>
    </location>
</feature>
<evidence type="ECO:0000313" key="2">
    <source>
        <dbReference type="EMBL" id="GAA4751965.1"/>
    </source>
</evidence>
<feature type="transmembrane region" description="Helical" evidence="1">
    <location>
        <begin position="140"/>
        <end position="163"/>
    </location>
</feature>
<name>A0ABP8ZBN4_9MICO</name>
<dbReference type="Pfam" id="PF04087">
    <property type="entry name" value="DUF389"/>
    <property type="match status" value="1"/>
</dbReference>
<dbReference type="PANTHER" id="PTHR20992:SF9">
    <property type="entry name" value="AT15442P-RELATED"/>
    <property type="match status" value="1"/>
</dbReference>
<feature type="transmembrane region" description="Helical" evidence="1">
    <location>
        <begin position="220"/>
        <end position="237"/>
    </location>
</feature>
<dbReference type="InterPro" id="IPR005240">
    <property type="entry name" value="DUF389"/>
</dbReference>
<keyword evidence="3" id="KW-1185">Reference proteome</keyword>
<dbReference type="EMBL" id="BAABLP010000005">
    <property type="protein sequence ID" value="GAA4751965.1"/>
    <property type="molecule type" value="Genomic_DNA"/>
</dbReference>